<evidence type="ECO:0000313" key="2">
    <source>
        <dbReference type="Proteomes" id="UP000064967"/>
    </source>
</evidence>
<sequence length="50" mass="6171">MDDRIVEILDELKRKLPKGRRRELEAELDDVVQWMRTDRPSEARLRPWRP</sequence>
<protein>
    <submittedName>
        <fullName evidence="1">Uncharacterized protein</fullName>
    </submittedName>
</protein>
<dbReference type="KEGG" id="llu:AKJ09_09872"/>
<accession>A0A0K1QBU6</accession>
<keyword evidence="2" id="KW-1185">Reference proteome</keyword>
<evidence type="ECO:0000313" key="1">
    <source>
        <dbReference type="EMBL" id="AKV03209.1"/>
    </source>
</evidence>
<dbReference type="Proteomes" id="UP000064967">
    <property type="component" value="Chromosome"/>
</dbReference>
<gene>
    <name evidence="1" type="ORF">AKJ09_09872</name>
</gene>
<proteinExistence type="predicted"/>
<organism evidence="1 2">
    <name type="scientific">Labilithrix luteola</name>
    <dbReference type="NCBI Taxonomy" id="1391654"/>
    <lineage>
        <taxon>Bacteria</taxon>
        <taxon>Pseudomonadati</taxon>
        <taxon>Myxococcota</taxon>
        <taxon>Polyangia</taxon>
        <taxon>Polyangiales</taxon>
        <taxon>Labilitrichaceae</taxon>
        <taxon>Labilithrix</taxon>
    </lineage>
</organism>
<name>A0A0K1QBU6_9BACT</name>
<reference evidence="1 2" key="1">
    <citation type="submission" date="2015-08" db="EMBL/GenBank/DDBJ databases">
        <authorList>
            <person name="Babu N.S."/>
            <person name="Beckwith C.J."/>
            <person name="Beseler K.G."/>
            <person name="Brison A."/>
            <person name="Carone J.V."/>
            <person name="Caskin T.P."/>
            <person name="Diamond M."/>
            <person name="Durham M.E."/>
            <person name="Foxe J.M."/>
            <person name="Go M."/>
            <person name="Henderson B.A."/>
            <person name="Jones I.B."/>
            <person name="McGettigan J.A."/>
            <person name="Micheletti S.J."/>
            <person name="Nasrallah M.E."/>
            <person name="Ortiz D."/>
            <person name="Piller C.R."/>
            <person name="Privatt S.R."/>
            <person name="Schneider S.L."/>
            <person name="Sharp S."/>
            <person name="Smith T.C."/>
            <person name="Stanton J.D."/>
            <person name="Ullery H.E."/>
            <person name="Wilson R.J."/>
            <person name="Serrano M.G."/>
            <person name="Buck G."/>
            <person name="Lee V."/>
            <person name="Wang Y."/>
            <person name="Carvalho R."/>
            <person name="Voegtly L."/>
            <person name="Shi R."/>
            <person name="Duckworth R."/>
            <person name="Johnson A."/>
            <person name="Loviza R."/>
            <person name="Walstead R."/>
            <person name="Shah Z."/>
            <person name="Kiflezghi M."/>
            <person name="Wade K."/>
            <person name="Ball S.L."/>
            <person name="Bradley K.W."/>
            <person name="Asai D.J."/>
            <person name="Bowman C.A."/>
            <person name="Russell D.A."/>
            <person name="Pope W.H."/>
            <person name="Jacobs-Sera D."/>
            <person name="Hendrix R.W."/>
            <person name="Hatfull G.F."/>
        </authorList>
    </citation>
    <scope>NUCLEOTIDE SEQUENCE [LARGE SCALE GENOMIC DNA]</scope>
    <source>
        <strain evidence="1 2">DSM 27648</strain>
    </source>
</reference>
<dbReference type="STRING" id="1391654.AKJ09_09872"/>
<dbReference type="AlphaFoldDB" id="A0A0K1QBU6"/>
<dbReference type="EMBL" id="CP012333">
    <property type="protein sequence ID" value="AKV03209.1"/>
    <property type="molecule type" value="Genomic_DNA"/>
</dbReference>